<feature type="compositionally biased region" description="Low complexity" evidence="1">
    <location>
        <begin position="489"/>
        <end position="503"/>
    </location>
</feature>
<evidence type="ECO:0000313" key="3">
    <source>
        <dbReference type="EMBL" id="OAE25776.1"/>
    </source>
</evidence>
<feature type="compositionally biased region" description="Polar residues" evidence="1">
    <location>
        <begin position="355"/>
        <end position="364"/>
    </location>
</feature>
<feature type="region of interest" description="Disordered" evidence="1">
    <location>
        <begin position="17"/>
        <end position="70"/>
    </location>
</feature>
<dbReference type="AlphaFoldDB" id="A0A176W0Q8"/>
<dbReference type="CDD" id="cd07307">
    <property type="entry name" value="BAR"/>
    <property type="match status" value="1"/>
</dbReference>
<dbReference type="Pfam" id="PF16746">
    <property type="entry name" value="BAR_3"/>
    <property type="match status" value="1"/>
</dbReference>
<reference evidence="3" key="1">
    <citation type="submission" date="2016-03" db="EMBL/GenBank/DDBJ databases">
        <title>Mechanisms controlling the formation of the plant cell surface in tip-growing cells are functionally conserved among land plants.</title>
        <authorList>
            <person name="Honkanen S."/>
            <person name="Jones V.A."/>
            <person name="Morieri G."/>
            <person name="Champion C."/>
            <person name="Hetherington A.J."/>
            <person name="Kelly S."/>
            <person name="Saint-Marcoux D."/>
            <person name="Proust H."/>
            <person name="Prescott H."/>
            <person name="Dolan L."/>
        </authorList>
    </citation>
    <scope>NUCLEOTIDE SEQUENCE [LARGE SCALE GENOMIC DNA]</scope>
    <source>
        <tissue evidence="3">Whole gametophyte</tissue>
    </source>
</reference>
<evidence type="ECO:0000313" key="4">
    <source>
        <dbReference type="Proteomes" id="UP000077202"/>
    </source>
</evidence>
<feature type="domain" description="BAR" evidence="2">
    <location>
        <begin position="64"/>
        <end position="268"/>
    </location>
</feature>
<protein>
    <recommendedName>
        <fullName evidence="2">BAR domain-containing protein</fullName>
    </recommendedName>
</protein>
<dbReference type="InterPro" id="IPR037488">
    <property type="entry name" value="At2g33490-like"/>
</dbReference>
<gene>
    <name evidence="3" type="ORF">AXG93_4368s2360</name>
</gene>
<feature type="region of interest" description="Disordered" evidence="1">
    <location>
        <begin position="305"/>
        <end position="337"/>
    </location>
</feature>
<feature type="compositionally biased region" description="Basic and acidic residues" evidence="1">
    <location>
        <begin position="29"/>
        <end position="45"/>
    </location>
</feature>
<dbReference type="InterPro" id="IPR027267">
    <property type="entry name" value="AH/BAR_dom_sf"/>
</dbReference>
<feature type="compositionally biased region" description="Polar residues" evidence="1">
    <location>
        <begin position="606"/>
        <end position="639"/>
    </location>
</feature>
<feature type="compositionally biased region" description="Polar residues" evidence="1">
    <location>
        <begin position="715"/>
        <end position="725"/>
    </location>
</feature>
<dbReference type="InterPro" id="IPR004148">
    <property type="entry name" value="BAR_dom"/>
</dbReference>
<name>A0A176W0Q8_MARPO</name>
<organism evidence="3 4">
    <name type="scientific">Marchantia polymorpha subsp. ruderalis</name>
    <dbReference type="NCBI Taxonomy" id="1480154"/>
    <lineage>
        <taxon>Eukaryota</taxon>
        <taxon>Viridiplantae</taxon>
        <taxon>Streptophyta</taxon>
        <taxon>Embryophyta</taxon>
        <taxon>Marchantiophyta</taxon>
        <taxon>Marchantiopsida</taxon>
        <taxon>Marchantiidae</taxon>
        <taxon>Marchantiales</taxon>
        <taxon>Marchantiaceae</taxon>
        <taxon>Marchantia</taxon>
    </lineage>
</organism>
<feature type="compositionally biased region" description="Low complexity" evidence="1">
    <location>
        <begin position="692"/>
        <end position="702"/>
    </location>
</feature>
<dbReference type="SUPFAM" id="SSF103657">
    <property type="entry name" value="BAR/IMD domain-like"/>
    <property type="match status" value="1"/>
</dbReference>
<feature type="compositionally biased region" description="Polar residues" evidence="1">
    <location>
        <begin position="540"/>
        <end position="558"/>
    </location>
</feature>
<dbReference type="Gene3D" id="1.20.1270.60">
    <property type="entry name" value="Arfaptin homology (AH) domain/BAR domain"/>
    <property type="match status" value="1"/>
</dbReference>
<proteinExistence type="predicted"/>
<dbReference type="PANTHER" id="PTHR34119:SF1">
    <property type="entry name" value="OS04G0394700 PROTEIN"/>
    <property type="match status" value="1"/>
</dbReference>
<feature type="region of interest" description="Disordered" evidence="1">
    <location>
        <begin position="355"/>
        <end position="877"/>
    </location>
</feature>
<sequence length="909" mass="99594">MRRGQSFLSWLSETEGFPFSQASGTGSVEGDRGPGIKRGLEDCQKWGHKFKEKHSGSQSSPDSKHGADVPKEMQELRELRKQYEGLFEVSNLVSVRAHEFSTAIQQLATYLINTFGSIEDGETGKVFKIVGRVQFEMSKILDLYASQVLQTFTEPTETLLSELQNVEDSKRQHDEKRQLYENLRTRIVKGRPKNGKAEAFADQQLQVVKDEFDKLAMFANARLVSLEQGRPRSLITQAARHHTAQMHLFSRGHSALQAVEPYMRQVARERNIDREISLARSGLHDNEFESDTNEDDDVSYIDELDTSDSQSLEHSSRWNSRIDSPERSPNILDEGVGVPKNLTKEWNSMLLRSNRSMGENPQSRHSGEYSHLRSNSGDGPNLRDGSTFGSGPNTPRLDESVFGSGATTPRLLEHGRTTKYSPGYHSSKSAPLTPRGLPVDEDDTFHPTEAREEDLESNQGGVYTSPPPSRPPPEVPTGPTRGMDGAGFSATSSEYTSHSVSTSGRTSLDNHYHTSDPDLSACGMQSDSSGVSSKYSQKSAGFTSESAQAKSHTSSDQKLPSPKQQPPVSIIENPPVFSFVSPSLSSTPVGFTSNTMDSRRRDLKRYSQSGPLTFNGMPWTSQPSLGNMGPNTSSQSGGNAASDLHRSGPLGRSPLGRTFGSPRISPCISPPRMSPPRISELHKLPPPPLNQTRSTSTSSWSSNLIAHSAPLSRPAESTASQSTVRATPLPPPPLGSMPRSLSMPARQKNAQYQQRSKPPTIPQVLEVSDEESASPSHEQSEKNSAGGRNFSSQDHHYVHRVSTPKRSFSVQELAPTPPNLPFIHFDASRSAGGASPKSSQQHVRPPSPSAPSRMSMDSQTPTPLKSASPRTPRWRSLSINDTDSYLHNAAKGAVFNREFSPELVALGPR</sequence>
<keyword evidence="4" id="KW-1185">Reference proteome</keyword>
<evidence type="ECO:0000256" key="1">
    <source>
        <dbReference type="SAM" id="MobiDB-lite"/>
    </source>
</evidence>
<accession>A0A176W0Q8</accession>
<dbReference type="EMBL" id="LVLJ01002295">
    <property type="protein sequence ID" value="OAE25776.1"/>
    <property type="molecule type" value="Genomic_DNA"/>
</dbReference>
<dbReference type="PANTHER" id="PTHR34119">
    <property type="entry name" value="HYDROXYPROLINE-RICH GLYCOPROTEIN-LIKE"/>
    <property type="match status" value="1"/>
</dbReference>
<feature type="compositionally biased region" description="Polar residues" evidence="1">
    <location>
        <begin position="418"/>
        <end position="430"/>
    </location>
</feature>
<feature type="compositionally biased region" description="Low complexity" evidence="1">
    <location>
        <begin position="525"/>
        <end position="539"/>
    </location>
</feature>
<feature type="compositionally biased region" description="Polar residues" evidence="1">
    <location>
        <begin position="748"/>
        <end position="757"/>
    </location>
</feature>
<feature type="compositionally biased region" description="Low complexity" evidence="1">
    <location>
        <begin position="574"/>
        <end position="589"/>
    </location>
</feature>
<dbReference type="Proteomes" id="UP000077202">
    <property type="component" value="Unassembled WGS sequence"/>
</dbReference>
<evidence type="ECO:0000259" key="2">
    <source>
        <dbReference type="Pfam" id="PF16746"/>
    </source>
</evidence>
<feature type="compositionally biased region" description="Pro residues" evidence="1">
    <location>
        <begin position="465"/>
        <end position="476"/>
    </location>
</feature>
<dbReference type="GO" id="GO:0005737">
    <property type="term" value="C:cytoplasm"/>
    <property type="evidence" value="ECO:0007669"/>
    <property type="project" value="InterPro"/>
</dbReference>
<comment type="caution">
    <text evidence="3">The sequence shown here is derived from an EMBL/GenBank/DDBJ whole genome shotgun (WGS) entry which is preliminary data.</text>
</comment>
<feature type="compositionally biased region" description="Polar residues" evidence="1">
    <location>
        <begin position="307"/>
        <end position="322"/>
    </location>
</feature>
<feature type="compositionally biased region" description="Polar residues" evidence="1">
    <location>
        <begin position="857"/>
        <end position="869"/>
    </location>
</feature>